<dbReference type="AlphaFoldDB" id="I1YFC7"/>
<dbReference type="PRINTS" id="PR00793">
    <property type="entry name" value="PROAMNOPTASE"/>
</dbReference>
<protein>
    <recommendedName>
        <fullName evidence="5">Proline iminopeptidase</fullName>
        <ecNumber evidence="4">3.4.11.5</ecNumber>
    </recommendedName>
    <alternativeName>
        <fullName evidence="10">Prolyl aminopeptidase</fullName>
    </alternativeName>
</protein>
<dbReference type="InterPro" id="IPR002410">
    <property type="entry name" value="Peptidase_S33"/>
</dbReference>
<keyword evidence="7" id="KW-0963">Cytoplasm</keyword>
<reference evidence="12 13" key="1">
    <citation type="journal article" date="2012" name="J. Bacteriol.">
        <title>Complete genome sequences of Methylophaga sp. strain JAM1 and Methylophaga sp. strain JAM7.</title>
        <authorList>
            <person name="Villeneuve C."/>
            <person name="Martineau C."/>
            <person name="Mauffrey F."/>
            <person name="Villemur R."/>
        </authorList>
    </citation>
    <scope>NUCLEOTIDE SEQUENCE [LARGE SCALE GENOMIC DNA]</scope>
    <source>
        <strain evidence="12 13">JAM7</strain>
    </source>
</reference>
<dbReference type="InterPro" id="IPR000073">
    <property type="entry name" value="AB_hydrolase_1"/>
</dbReference>
<feature type="domain" description="AB hydrolase-1" evidence="11">
    <location>
        <begin position="41"/>
        <end position="152"/>
    </location>
</feature>
<dbReference type="Gene3D" id="3.40.50.1820">
    <property type="entry name" value="alpha/beta hydrolase"/>
    <property type="match status" value="1"/>
</dbReference>
<gene>
    <name evidence="12" type="ordered locus">Q7C_445</name>
</gene>
<dbReference type="GO" id="GO:0006508">
    <property type="term" value="P:proteolysis"/>
    <property type="evidence" value="ECO:0007669"/>
    <property type="project" value="UniProtKB-KW"/>
</dbReference>
<evidence type="ECO:0000256" key="4">
    <source>
        <dbReference type="ARBA" id="ARBA00012568"/>
    </source>
</evidence>
<dbReference type="SUPFAM" id="SSF53474">
    <property type="entry name" value="alpha/beta-Hydrolases"/>
    <property type="match status" value="1"/>
</dbReference>
<evidence type="ECO:0000256" key="2">
    <source>
        <dbReference type="ARBA" id="ARBA00004496"/>
    </source>
</evidence>
<evidence type="ECO:0000256" key="6">
    <source>
        <dbReference type="ARBA" id="ARBA00022438"/>
    </source>
</evidence>
<evidence type="ECO:0000256" key="7">
    <source>
        <dbReference type="ARBA" id="ARBA00022490"/>
    </source>
</evidence>
<name>I1YFC7_METFJ</name>
<dbReference type="eggNOG" id="COG0596">
    <property type="taxonomic scope" value="Bacteria"/>
</dbReference>
<comment type="catalytic activity">
    <reaction evidence="1">
        <text>Release of N-terminal proline from a peptide.</text>
        <dbReference type="EC" id="3.4.11.5"/>
    </reaction>
</comment>
<evidence type="ECO:0000313" key="12">
    <source>
        <dbReference type="EMBL" id="AFJ01620.1"/>
    </source>
</evidence>
<accession>I1YFC7</accession>
<dbReference type="Proteomes" id="UP000009145">
    <property type="component" value="Chromosome"/>
</dbReference>
<evidence type="ECO:0000256" key="5">
    <source>
        <dbReference type="ARBA" id="ARBA00021843"/>
    </source>
</evidence>
<dbReference type="GO" id="GO:0005737">
    <property type="term" value="C:cytoplasm"/>
    <property type="evidence" value="ECO:0007669"/>
    <property type="project" value="UniProtKB-SubCell"/>
</dbReference>
<dbReference type="PANTHER" id="PTHR43722:SF1">
    <property type="entry name" value="PROLINE IMINOPEPTIDASE"/>
    <property type="match status" value="1"/>
</dbReference>
<dbReference type="STRING" id="754477.Q7C_445"/>
<keyword evidence="8" id="KW-0645">Protease</keyword>
<evidence type="ECO:0000256" key="9">
    <source>
        <dbReference type="ARBA" id="ARBA00022801"/>
    </source>
</evidence>
<dbReference type="InterPro" id="IPR005944">
    <property type="entry name" value="Pro_iminopeptidase"/>
</dbReference>
<dbReference type="KEGG" id="mec:Q7C_445"/>
<keyword evidence="6 12" id="KW-0031">Aminopeptidase</keyword>
<evidence type="ECO:0000256" key="10">
    <source>
        <dbReference type="ARBA" id="ARBA00029605"/>
    </source>
</evidence>
<dbReference type="PANTHER" id="PTHR43722">
    <property type="entry name" value="PROLINE IMINOPEPTIDASE"/>
    <property type="match status" value="1"/>
</dbReference>
<evidence type="ECO:0000256" key="1">
    <source>
        <dbReference type="ARBA" id="ARBA00001585"/>
    </source>
</evidence>
<proteinExistence type="inferred from homology"/>
<dbReference type="GO" id="GO:0004177">
    <property type="term" value="F:aminopeptidase activity"/>
    <property type="evidence" value="ECO:0007669"/>
    <property type="project" value="UniProtKB-KW"/>
</dbReference>
<dbReference type="EC" id="3.4.11.5" evidence="4"/>
<evidence type="ECO:0000259" key="11">
    <source>
        <dbReference type="Pfam" id="PF00561"/>
    </source>
</evidence>
<dbReference type="PATRIC" id="fig|754477.3.peg.440"/>
<dbReference type="InterPro" id="IPR029058">
    <property type="entry name" value="AB_hydrolase_fold"/>
</dbReference>
<evidence type="ECO:0000256" key="3">
    <source>
        <dbReference type="ARBA" id="ARBA00010088"/>
    </source>
</evidence>
<comment type="subcellular location">
    <subcellularLocation>
        <location evidence="2">Cytoplasm</location>
    </subcellularLocation>
</comment>
<dbReference type="HOGENOM" id="CLU_043739_2_0_6"/>
<organism evidence="12 13">
    <name type="scientific">Methylophaga frappieri (strain ATCC BAA-2434 / DSM 25690 / JAM7)</name>
    <dbReference type="NCBI Taxonomy" id="754477"/>
    <lineage>
        <taxon>Bacteria</taxon>
        <taxon>Pseudomonadati</taxon>
        <taxon>Pseudomonadota</taxon>
        <taxon>Gammaproteobacteria</taxon>
        <taxon>Thiotrichales</taxon>
        <taxon>Piscirickettsiaceae</taxon>
        <taxon>Methylophaga</taxon>
    </lineage>
</organism>
<dbReference type="Pfam" id="PF00561">
    <property type="entry name" value="Abhydrolase_1"/>
    <property type="match status" value="1"/>
</dbReference>
<keyword evidence="9 12" id="KW-0378">Hydrolase</keyword>
<evidence type="ECO:0000313" key="13">
    <source>
        <dbReference type="Proteomes" id="UP000009145"/>
    </source>
</evidence>
<evidence type="ECO:0000256" key="8">
    <source>
        <dbReference type="ARBA" id="ARBA00022670"/>
    </source>
</evidence>
<comment type="similarity">
    <text evidence="3">Belongs to the peptidase S33 family.</text>
</comment>
<keyword evidence="13" id="KW-1185">Reference proteome</keyword>
<dbReference type="EMBL" id="CP003380">
    <property type="protein sequence ID" value="AFJ01620.1"/>
    <property type="molecule type" value="Genomic_DNA"/>
</dbReference>
<sequence length="198" mass="22435">MLELYPEIEPFHSEWLSREQLDENNQHEIYVEQCGNPDGIPVLFLHGGPGSGCRPGHRRFFDPARYHIILFDQRGCGRSKPNGELRHNDLPHLIQDIEAIRDHLKISKWMLFGGSWGATLALAYARDHSKNVISMILRGTFLGRREDIDWVYGAGGASKIFADGWHDLQQLVPAGANLLDSYFQLLQDDSAETRQQGG</sequence>